<keyword evidence="2" id="KW-0690">Ribosome biogenesis</keyword>
<comment type="similarity">
    <text evidence="9">Belongs to the BCD1 family.</text>
</comment>
<evidence type="ECO:0000256" key="8">
    <source>
        <dbReference type="ARBA" id="ARBA00049598"/>
    </source>
</evidence>
<evidence type="ECO:0000313" key="17">
    <source>
        <dbReference type="Proteomes" id="UP000829364"/>
    </source>
</evidence>
<dbReference type="GO" id="GO:0070761">
    <property type="term" value="C:pre-snoRNP complex"/>
    <property type="evidence" value="ECO:0007669"/>
    <property type="project" value="TreeGrafter"/>
</dbReference>
<protein>
    <recommendedName>
        <fullName evidence="11">Box C/D snoRNA protein 1</fullName>
    </recommendedName>
    <alternativeName>
        <fullName evidence="12">Zinc finger HIT domain-containing protein 6</fullName>
    </alternativeName>
</protein>
<dbReference type="InterPro" id="IPR007529">
    <property type="entry name" value="Znf_HIT"/>
</dbReference>
<dbReference type="GO" id="GO:0000492">
    <property type="term" value="P:box C/D snoRNP assembly"/>
    <property type="evidence" value="ECO:0007669"/>
    <property type="project" value="TreeGrafter"/>
</dbReference>
<organism evidence="16 17">
    <name type="scientific">Purpureocillium takamizusanense</name>
    <dbReference type="NCBI Taxonomy" id="2060973"/>
    <lineage>
        <taxon>Eukaryota</taxon>
        <taxon>Fungi</taxon>
        <taxon>Dikarya</taxon>
        <taxon>Ascomycota</taxon>
        <taxon>Pezizomycotina</taxon>
        <taxon>Sordariomycetes</taxon>
        <taxon>Hypocreomycetidae</taxon>
        <taxon>Hypocreales</taxon>
        <taxon>Ophiocordycipitaceae</taxon>
        <taxon>Purpureocillium</taxon>
    </lineage>
</organism>
<reference evidence="16" key="1">
    <citation type="submission" date="2021-11" db="EMBL/GenBank/DDBJ databases">
        <title>Purpureocillium_takamizusanense_genome.</title>
        <authorList>
            <person name="Nguyen N.-H."/>
        </authorList>
    </citation>
    <scope>NUCLEOTIDE SEQUENCE</scope>
    <source>
        <strain evidence="16">PT3</strain>
    </source>
</reference>
<evidence type="ECO:0000259" key="15">
    <source>
        <dbReference type="PROSITE" id="PS51083"/>
    </source>
</evidence>
<feature type="compositionally biased region" description="Basic and acidic residues" evidence="14">
    <location>
        <begin position="218"/>
        <end position="242"/>
    </location>
</feature>
<evidence type="ECO:0000256" key="7">
    <source>
        <dbReference type="ARBA" id="ARBA00022843"/>
    </source>
</evidence>
<feature type="compositionally biased region" description="Acidic residues" evidence="14">
    <location>
        <begin position="392"/>
        <end position="429"/>
    </location>
</feature>
<evidence type="ECO:0000256" key="1">
    <source>
        <dbReference type="ARBA" id="ARBA00022499"/>
    </source>
</evidence>
<keyword evidence="7" id="KW-0832">Ubl conjugation</keyword>
<evidence type="ECO:0000256" key="11">
    <source>
        <dbReference type="ARBA" id="ARBA00068630"/>
    </source>
</evidence>
<dbReference type="RefSeq" id="XP_047843457.1">
    <property type="nucleotide sequence ID" value="XM_047987472.1"/>
</dbReference>
<feature type="domain" description="HIT-type" evidence="15">
    <location>
        <begin position="10"/>
        <end position="44"/>
    </location>
</feature>
<dbReference type="PANTHER" id="PTHR13483:SF11">
    <property type="entry name" value="ZINC FINGER HIT DOMAIN-CONTAINING PROTEIN 3"/>
    <property type="match status" value="1"/>
</dbReference>
<feature type="region of interest" description="Disordered" evidence="14">
    <location>
        <begin position="218"/>
        <end position="245"/>
    </location>
</feature>
<evidence type="ECO:0000256" key="4">
    <source>
        <dbReference type="ARBA" id="ARBA00022723"/>
    </source>
</evidence>
<evidence type="ECO:0000256" key="5">
    <source>
        <dbReference type="ARBA" id="ARBA00022771"/>
    </source>
</evidence>
<evidence type="ECO:0000256" key="13">
    <source>
        <dbReference type="PROSITE-ProRule" id="PRU00453"/>
    </source>
</evidence>
<dbReference type="EMBL" id="CP086358">
    <property type="protein sequence ID" value="UNI19976.1"/>
    <property type="molecule type" value="Genomic_DNA"/>
</dbReference>
<accession>A0A9Q8QIV8</accession>
<dbReference type="GO" id="GO:0048254">
    <property type="term" value="P:snoRNA localization"/>
    <property type="evidence" value="ECO:0007669"/>
    <property type="project" value="TreeGrafter"/>
</dbReference>
<evidence type="ECO:0000256" key="12">
    <source>
        <dbReference type="ARBA" id="ARBA00077531"/>
    </source>
</evidence>
<evidence type="ECO:0000256" key="3">
    <source>
        <dbReference type="ARBA" id="ARBA00022553"/>
    </source>
</evidence>
<evidence type="ECO:0000256" key="14">
    <source>
        <dbReference type="SAM" id="MobiDB-lite"/>
    </source>
</evidence>
<dbReference type="GO" id="GO:0000463">
    <property type="term" value="P:maturation of LSU-rRNA from tricistronic rRNA transcript (SSU-rRNA, 5.8S rRNA, LSU-rRNA)"/>
    <property type="evidence" value="ECO:0007669"/>
    <property type="project" value="TreeGrafter"/>
</dbReference>
<evidence type="ECO:0000256" key="10">
    <source>
        <dbReference type="ARBA" id="ARBA00061949"/>
    </source>
</evidence>
<evidence type="ECO:0000256" key="9">
    <source>
        <dbReference type="ARBA" id="ARBA00049654"/>
    </source>
</evidence>
<dbReference type="GO" id="GO:0008270">
    <property type="term" value="F:zinc ion binding"/>
    <property type="evidence" value="ECO:0007669"/>
    <property type="project" value="UniProtKB-UniRule"/>
</dbReference>
<dbReference type="PROSITE" id="PS51083">
    <property type="entry name" value="ZF_HIT"/>
    <property type="match status" value="1"/>
</dbReference>
<proteinExistence type="inferred from homology"/>
<evidence type="ECO:0000256" key="6">
    <source>
        <dbReference type="ARBA" id="ARBA00022833"/>
    </source>
</evidence>
<feature type="region of interest" description="Disordered" evidence="14">
    <location>
        <begin position="342"/>
        <end position="440"/>
    </location>
</feature>
<dbReference type="SUPFAM" id="SSF144232">
    <property type="entry name" value="HIT/MYND zinc finger-like"/>
    <property type="match status" value="1"/>
</dbReference>
<dbReference type="InterPro" id="IPR057721">
    <property type="entry name" value="BCD1_alpha/beta"/>
</dbReference>
<keyword evidence="17" id="KW-1185">Reference proteome</keyword>
<feature type="compositionally biased region" description="Basic and acidic residues" evidence="14">
    <location>
        <begin position="369"/>
        <end position="388"/>
    </location>
</feature>
<keyword evidence="3" id="KW-0597">Phosphoprotein</keyword>
<feature type="compositionally biased region" description="Low complexity" evidence="14">
    <location>
        <begin position="430"/>
        <end position="440"/>
    </location>
</feature>
<evidence type="ECO:0000313" key="16">
    <source>
        <dbReference type="EMBL" id="UNI19976.1"/>
    </source>
</evidence>
<name>A0A9Q8QIV8_9HYPO</name>
<keyword evidence="4" id="KW-0479">Metal-binding</keyword>
<keyword evidence="1" id="KW-1017">Isopeptide bond</keyword>
<dbReference type="OrthoDB" id="272357at2759"/>
<dbReference type="Pfam" id="PF04438">
    <property type="entry name" value="zf-HIT"/>
    <property type="match status" value="1"/>
</dbReference>
<feature type="region of interest" description="Disordered" evidence="14">
    <location>
        <begin position="106"/>
        <end position="134"/>
    </location>
</feature>
<dbReference type="KEGG" id="ptkz:JDV02_006118"/>
<comment type="function">
    <text evidence="8">Required for box C/D snoRNAs accumulation involved in snoRNA processing, snoRNA transport to the nucleolus and ribosome biogenesis.</text>
</comment>
<dbReference type="Gene3D" id="3.30.60.190">
    <property type="match status" value="1"/>
</dbReference>
<dbReference type="GeneID" id="72068067"/>
<comment type="subunit">
    <text evidence="10">Interacts with FBL, SNU13, NOP58, NUFIP1, RUVBL1, RUVBL2 and TAF9. Interacts (via HIT-type zinc finger) with the RUVBL1/RUVBL2 complex in the presence of ADP.</text>
</comment>
<dbReference type="FunFam" id="3.30.60.190:FF:000001">
    <property type="entry name" value="box C/D snoRNA protein 1"/>
    <property type="match status" value="1"/>
</dbReference>
<keyword evidence="6" id="KW-0862">Zinc</keyword>
<dbReference type="Proteomes" id="UP000829364">
    <property type="component" value="Chromosome 5"/>
</dbReference>
<gene>
    <name evidence="16" type="ORF">JDV02_006118</name>
</gene>
<dbReference type="CDD" id="cd23023">
    <property type="entry name" value="zf-HIT_BCD1"/>
    <property type="match status" value="1"/>
</dbReference>
<dbReference type="GO" id="GO:0005634">
    <property type="term" value="C:nucleus"/>
    <property type="evidence" value="ECO:0007669"/>
    <property type="project" value="TreeGrafter"/>
</dbReference>
<dbReference type="PANTHER" id="PTHR13483">
    <property type="entry name" value="BOX C_D SNORNA PROTEIN 1-RELATED"/>
    <property type="match status" value="1"/>
</dbReference>
<dbReference type="InterPro" id="IPR051639">
    <property type="entry name" value="BCD1"/>
</dbReference>
<dbReference type="Pfam" id="PF25790">
    <property type="entry name" value="BCD1"/>
    <property type="match status" value="1"/>
</dbReference>
<evidence type="ECO:0000256" key="2">
    <source>
        <dbReference type="ARBA" id="ARBA00022517"/>
    </source>
</evidence>
<dbReference type="AlphaFoldDB" id="A0A9Q8QIV8"/>
<keyword evidence="5 13" id="KW-0863">Zinc-finger</keyword>
<sequence length="440" mass="48997">MADPLLTSLCAICHVSAPKYKCPRCNIQTCSVQCIKKHKAWSECSGERDPTTYVPPTQLRTVAGVNHDYNFLHGLGMSMERTQRVLVDDRKIMREEDLRPKTVMQPKWTTGRDGRKRRTMVPRQGGGGHGEASRERRLERHLAHRLRQLNVHVVCAPLGMARQKENNTTFNRRTGTVNWQVEWLLLDQDQRSAPDHQARTMPTRLLSKVLEDVPLHEAYQEARGDKDKTGQPKKAMSDKRTSEPQQPYTSIWNYLAYPVQEPSSGRWIPGQGVDTKAPAEPTTRRHEFQFFLAGPPARSDAPRTVTSLEPGDCLRTILSNTTVREFPTVYVLKSGEALPAGFALGPKEPAPSSWQQGKKRTTGPGRGTDQGDDRASKRRKQDEKDVAKAESGSEEGEAQDDEEAVDGPGGEGEEALEEGVDEDDGEEDSTSSSGTDSESD</sequence>